<dbReference type="Proteomes" id="UP001194468">
    <property type="component" value="Unassembled WGS sequence"/>
</dbReference>
<gene>
    <name evidence="3" type="ORF">L210DRAFT_3651527</name>
</gene>
<feature type="compositionally biased region" description="Polar residues" evidence="1">
    <location>
        <begin position="82"/>
        <end position="99"/>
    </location>
</feature>
<sequence length="1144" mass="126839">MEDDNEVLDWEHEEEPGVAVHNSEKRTFDMDDAEDAVSLGGDEEDEFLTYQSRVPQDTVHRAHSPTKSVRQPKQDHPRARSDSLQPQEQSPQRTGSGDHSSLAPRMLSFGPLVHALPPKPVVSSVPFVHPSHPSIIEATAMASRADRDKWNGADSKASGHDDNDSLPPGWEVKYPRSGRGVYYYNIHTQESTWTRPTAPSTREKRGERSDRRDDPLDKPVSTRNGETLIPRLGRADSSDMSYDDRHYRPGESGRREERPSRSSQLVDSYVPDSYSPSHRNTRPSPPSPHARDRDPTPPPRRLPSPNDSYGDRDGSQRSHRETPVAASSAQDRVRFAHDNVPHERTRERRHRDDPPSSQTERRNLPRDTERSSTTSTLSASSPPPTSRTRRICSSRGGGQSTSQTSREALGVELRQISCSFLFDFLAWTHGRSSWNPVFSPFVIYLLFVHPFACLLAPLFFRAKSSIKASQSVSDDPSAGRKSRFSQADAPAQHNHRHSDSREVGMRRARPDDIPRSARYVDDIPSPRSMSGVRGDDDIPTRPAPDAQRPGSRKRSPMPPKDETFLPGTRSVPTQRGGSYPSGPAGSAQVSVPDNRHTLRDSARRSPSPPQPQFRPPPSERGDYDRGRSRWSKPQANGPPQSDSRNTHESSKSRVHDVATDVDDAPPPRSSDPPTKQIHRRLVLQDEQQKEPNRSVETRPPPSGSNVKLSGTNNIPIGARNKFANNVPPPLPTSTHRVPTVASGSNGDPVAPRRDRVNKDHERPPHLDGPGGALMQPARREDVHRSPPSNPRALPPVEPPAPAPPTRPSPPIRPSRAALGISRFGPPVVKEKTEPVQSQMNIFSESALFEHAPEGSSLATPPPPSRESSMVSVKDVAIPPDRPAHLPPRPASPSRGHRLRSGDTNKPLHPPNARSPQSRSNEVNPEAPARPGPPSPLSRKRAVDTYPSEPPLAPWDNRAAYSPDRIRPNLRDSEADHHVTRPLPTVFQNEDRERAPPPMHPERAFMLQANGLPPRPPSVLGRTRSGRGGFKRDRGDDHEHNRAEPLRGNSRGRYGSVSPERRRYPEDDRCVGYGGGAGASLLDRLTLDEGGHNNLPSLRDRVQLPSKRDREDMLAGDLIFDAEGNDYDASKRVRRRGIKVRKGRG</sequence>
<feature type="compositionally biased region" description="Basic and acidic residues" evidence="1">
    <location>
        <begin position="593"/>
        <end position="603"/>
    </location>
</feature>
<feature type="compositionally biased region" description="Low complexity" evidence="1">
    <location>
        <begin position="371"/>
        <end position="380"/>
    </location>
</feature>
<dbReference type="SMART" id="SM00456">
    <property type="entry name" value="WW"/>
    <property type="match status" value="1"/>
</dbReference>
<dbReference type="PROSITE" id="PS50020">
    <property type="entry name" value="WW_DOMAIN_2"/>
    <property type="match status" value="1"/>
</dbReference>
<dbReference type="SUPFAM" id="SSF51045">
    <property type="entry name" value="WW domain"/>
    <property type="match status" value="1"/>
</dbReference>
<feature type="compositionally biased region" description="Basic and acidic residues" evidence="1">
    <location>
        <begin position="988"/>
        <end position="1002"/>
    </location>
</feature>
<name>A0AAD4BI24_BOLED</name>
<reference evidence="3" key="1">
    <citation type="submission" date="2019-10" db="EMBL/GenBank/DDBJ databases">
        <authorList>
            <consortium name="DOE Joint Genome Institute"/>
            <person name="Kuo A."/>
            <person name="Miyauchi S."/>
            <person name="Kiss E."/>
            <person name="Drula E."/>
            <person name="Kohler A."/>
            <person name="Sanchez-Garcia M."/>
            <person name="Andreopoulos B."/>
            <person name="Barry K.W."/>
            <person name="Bonito G."/>
            <person name="Buee M."/>
            <person name="Carver A."/>
            <person name="Chen C."/>
            <person name="Cichocki N."/>
            <person name="Clum A."/>
            <person name="Culley D."/>
            <person name="Crous P.W."/>
            <person name="Fauchery L."/>
            <person name="Girlanda M."/>
            <person name="Hayes R."/>
            <person name="Keri Z."/>
            <person name="LaButti K."/>
            <person name="Lipzen A."/>
            <person name="Lombard V."/>
            <person name="Magnuson J."/>
            <person name="Maillard F."/>
            <person name="Morin E."/>
            <person name="Murat C."/>
            <person name="Nolan M."/>
            <person name="Ohm R."/>
            <person name="Pangilinan J."/>
            <person name="Pereira M."/>
            <person name="Perotto S."/>
            <person name="Peter M."/>
            <person name="Riley R."/>
            <person name="Sitrit Y."/>
            <person name="Stielow B."/>
            <person name="Szollosi G."/>
            <person name="Zifcakova L."/>
            <person name="Stursova M."/>
            <person name="Spatafora J.W."/>
            <person name="Tedersoo L."/>
            <person name="Vaario L.-M."/>
            <person name="Yamada A."/>
            <person name="Yan M."/>
            <person name="Wang P."/>
            <person name="Xu J."/>
            <person name="Bruns T."/>
            <person name="Baldrian P."/>
            <person name="Vilgalys R."/>
            <person name="Henrissat B."/>
            <person name="Grigoriev I.V."/>
            <person name="Hibbett D."/>
            <person name="Nagy L.G."/>
            <person name="Martin F.M."/>
        </authorList>
    </citation>
    <scope>NUCLEOTIDE SEQUENCE</scope>
    <source>
        <strain evidence="3">BED1</strain>
    </source>
</reference>
<feature type="compositionally biased region" description="Basic and acidic residues" evidence="1">
    <location>
        <begin position="682"/>
        <end position="696"/>
    </location>
</feature>
<feature type="region of interest" description="Disordered" evidence="1">
    <location>
        <begin position="193"/>
        <end position="406"/>
    </location>
</feature>
<evidence type="ECO:0000313" key="3">
    <source>
        <dbReference type="EMBL" id="KAF8430896.1"/>
    </source>
</evidence>
<organism evidence="3 4">
    <name type="scientific">Boletus edulis BED1</name>
    <dbReference type="NCBI Taxonomy" id="1328754"/>
    <lineage>
        <taxon>Eukaryota</taxon>
        <taxon>Fungi</taxon>
        <taxon>Dikarya</taxon>
        <taxon>Basidiomycota</taxon>
        <taxon>Agaricomycotina</taxon>
        <taxon>Agaricomycetes</taxon>
        <taxon>Agaricomycetidae</taxon>
        <taxon>Boletales</taxon>
        <taxon>Boletineae</taxon>
        <taxon>Boletaceae</taxon>
        <taxon>Boletoideae</taxon>
        <taxon>Boletus</taxon>
    </lineage>
</organism>
<feature type="compositionally biased region" description="Polar residues" evidence="1">
    <location>
        <begin position="732"/>
        <end position="745"/>
    </location>
</feature>
<feature type="region of interest" description="Disordered" evidence="1">
    <location>
        <begin position="1"/>
        <end position="105"/>
    </location>
</feature>
<feature type="compositionally biased region" description="Basic and acidic residues" evidence="1">
    <location>
        <begin position="750"/>
        <end position="765"/>
    </location>
</feature>
<dbReference type="InterPro" id="IPR036020">
    <property type="entry name" value="WW_dom_sf"/>
</dbReference>
<feature type="compositionally biased region" description="Pro residues" evidence="1">
    <location>
        <begin position="787"/>
        <end position="812"/>
    </location>
</feature>
<dbReference type="Pfam" id="PF00397">
    <property type="entry name" value="WW"/>
    <property type="match status" value="1"/>
</dbReference>
<feature type="compositionally biased region" description="Basic and acidic residues" evidence="1">
    <location>
        <begin position="201"/>
        <end position="217"/>
    </location>
</feature>
<feature type="compositionally biased region" description="Basic and acidic residues" evidence="1">
    <location>
        <begin position="144"/>
        <end position="163"/>
    </location>
</feature>
<feature type="compositionally biased region" description="Basic and acidic residues" evidence="1">
    <location>
        <begin position="233"/>
        <end position="260"/>
    </location>
</feature>
<feature type="compositionally biased region" description="Basic and acidic residues" evidence="1">
    <location>
        <begin position="1058"/>
        <end position="1069"/>
    </location>
</feature>
<dbReference type="PROSITE" id="PS01159">
    <property type="entry name" value="WW_DOMAIN_1"/>
    <property type="match status" value="1"/>
</dbReference>
<dbReference type="InterPro" id="IPR001202">
    <property type="entry name" value="WW_dom"/>
</dbReference>
<dbReference type="CDD" id="cd00201">
    <property type="entry name" value="WW"/>
    <property type="match status" value="1"/>
</dbReference>
<feature type="region of interest" description="Disordered" evidence="1">
    <location>
        <begin position="138"/>
        <end position="172"/>
    </location>
</feature>
<accession>A0AAD4BI24</accession>
<evidence type="ECO:0000256" key="1">
    <source>
        <dbReference type="SAM" id="MobiDB-lite"/>
    </source>
</evidence>
<dbReference type="EMBL" id="WHUW01000056">
    <property type="protein sequence ID" value="KAF8430896.1"/>
    <property type="molecule type" value="Genomic_DNA"/>
</dbReference>
<feature type="compositionally biased region" description="Low complexity" evidence="1">
    <location>
        <begin position="576"/>
        <end position="587"/>
    </location>
</feature>
<feature type="region of interest" description="Disordered" evidence="1">
    <location>
        <begin position="469"/>
        <end position="1069"/>
    </location>
</feature>
<feature type="compositionally biased region" description="Basic and acidic residues" evidence="1">
    <location>
        <begin position="617"/>
        <end position="627"/>
    </location>
</feature>
<feature type="compositionally biased region" description="Basic and acidic residues" evidence="1">
    <location>
        <begin position="72"/>
        <end position="81"/>
    </location>
</feature>
<keyword evidence="4" id="KW-1185">Reference proteome</keyword>
<feature type="compositionally biased region" description="Basic and acidic residues" evidence="1">
    <location>
        <begin position="309"/>
        <end position="322"/>
    </location>
</feature>
<feature type="compositionally biased region" description="Polar residues" evidence="1">
    <location>
        <begin position="631"/>
        <end position="643"/>
    </location>
</feature>
<feature type="compositionally biased region" description="Polar residues" evidence="1">
    <location>
        <begin position="703"/>
        <end position="714"/>
    </location>
</feature>
<proteinExistence type="predicted"/>
<reference evidence="3" key="2">
    <citation type="journal article" date="2020" name="Nat. Commun.">
        <title>Large-scale genome sequencing of mycorrhizal fungi provides insights into the early evolution of symbiotic traits.</title>
        <authorList>
            <person name="Miyauchi S."/>
            <person name="Kiss E."/>
            <person name="Kuo A."/>
            <person name="Drula E."/>
            <person name="Kohler A."/>
            <person name="Sanchez-Garcia M."/>
            <person name="Morin E."/>
            <person name="Andreopoulos B."/>
            <person name="Barry K.W."/>
            <person name="Bonito G."/>
            <person name="Buee M."/>
            <person name="Carver A."/>
            <person name="Chen C."/>
            <person name="Cichocki N."/>
            <person name="Clum A."/>
            <person name="Culley D."/>
            <person name="Crous P.W."/>
            <person name="Fauchery L."/>
            <person name="Girlanda M."/>
            <person name="Hayes R.D."/>
            <person name="Keri Z."/>
            <person name="LaButti K."/>
            <person name="Lipzen A."/>
            <person name="Lombard V."/>
            <person name="Magnuson J."/>
            <person name="Maillard F."/>
            <person name="Murat C."/>
            <person name="Nolan M."/>
            <person name="Ohm R.A."/>
            <person name="Pangilinan J."/>
            <person name="Pereira M.F."/>
            <person name="Perotto S."/>
            <person name="Peter M."/>
            <person name="Pfister S."/>
            <person name="Riley R."/>
            <person name="Sitrit Y."/>
            <person name="Stielow J.B."/>
            <person name="Szollosi G."/>
            <person name="Zifcakova L."/>
            <person name="Stursova M."/>
            <person name="Spatafora J.W."/>
            <person name="Tedersoo L."/>
            <person name="Vaario L.M."/>
            <person name="Yamada A."/>
            <person name="Yan M."/>
            <person name="Wang P."/>
            <person name="Xu J."/>
            <person name="Bruns T."/>
            <person name="Baldrian P."/>
            <person name="Vilgalys R."/>
            <person name="Dunand C."/>
            <person name="Henrissat B."/>
            <person name="Grigoriev I.V."/>
            <person name="Hibbett D."/>
            <person name="Nagy L.G."/>
            <person name="Martin F.M."/>
        </authorList>
    </citation>
    <scope>NUCLEOTIDE SEQUENCE</scope>
    <source>
        <strain evidence="3">BED1</strain>
    </source>
</reference>
<feature type="compositionally biased region" description="Basic and acidic residues" evidence="1">
    <location>
        <begin position="963"/>
        <end position="978"/>
    </location>
</feature>
<evidence type="ECO:0000259" key="2">
    <source>
        <dbReference type="PROSITE" id="PS50020"/>
    </source>
</evidence>
<dbReference type="Gene3D" id="2.20.70.10">
    <property type="match status" value="1"/>
</dbReference>
<protein>
    <recommendedName>
        <fullName evidence="2">WW domain-containing protein</fullName>
    </recommendedName>
</protein>
<feature type="compositionally biased region" description="Acidic residues" evidence="1">
    <location>
        <begin position="30"/>
        <end position="47"/>
    </location>
</feature>
<feature type="compositionally biased region" description="Basic and acidic residues" evidence="1">
    <location>
        <begin position="497"/>
        <end position="521"/>
    </location>
</feature>
<dbReference type="AlphaFoldDB" id="A0AAD4BI24"/>
<evidence type="ECO:0000313" key="4">
    <source>
        <dbReference type="Proteomes" id="UP001194468"/>
    </source>
</evidence>
<feature type="compositionally biased region" description="Basic and acidic residues" evidence="1">
    <location>
        <begin position="331"/>
        <end position="370"/>
    </location>
</feature>
<feature type="compositionally biased region" description="Polar residues" evidence="1">
    <location>
        <begin position="913"/>
        <end position="922"/>
    </location>
</feature>
<comment type="caution">
    <text evidence="3">The sequence shown here is derived from an EMBL/GenBank/DDBJ whole genome shotgun (WGS) entry which is preliminary data.</text>
</comment>
<feature type="compositionally biased region" description="Polar residues" evidence="1">
    <location>
        <begin position="834"/>
        <end position="843"/>
    </location>
</feature>
<feature type="compositionally biased region" description="Basic and acidic residues" evidence="1">
    <location>
        <begin position="1029"/>
        <end position="1044"/>
    </location>
</feature>
<feature type="compositionally biased region" description="Acidic residues" evidence="1">
    <location>
        <begin position="1"/>
        <end position="16"/>
    </location>
</feature>
<feature type="compositionally biased region" description="Pro residues" evidence="1">
    <location>
        <begin position="606"/>
        <end position="616"/>
    </location>
</feature>
<feature type="compositionally biased region" description="Basic and acidic residues" evidence="1">
    <location>
        <begin position="644"/>
        <end position="658"/>
    </location>
</feature>
<feature type="domain" description="WW" evidence="2">
    <location>
        <begin position="164"/>
        <end position="198"/>
    </location>
</feature>